<accession>A0AAD4P223</accession>
<protein>
    <submittedName>
        <fullName evidence="2">Uncharacterized protein</fullName>
    </submittedName>
</protein>
<name>A0AAD4P223_PERFH</name>
<dbReference type="AlphaFoldDB" id="A0AAD4P223"/>
<evidence type="ECO:0000313" key="3">
    <source>
        <dbReference type="Proteomes" id="UP001190926"/>
    </source>
</evidence>
<gene>
    <name evidence="2" type="ORF">C2S53_019472</name>
</gene>
<keyword evidence="3" id="KW-1185">Reference proteome</keyword>
<dbReference type="EMBL" id="SDAM02000556">
    <property type="protein sequence ID" value="KAH6824018.1"/>
    <property type="molecule type" value="Genomic_DNA"/>
</dbReference>
<dbReference type="PANTHER" id="PTHR36038">
    <property type="entry name" value="OS06G0102750 PROTEIN"/>
    <property type="match status" value="1"/>
</dbReference>
<dbReference type="PANTHER" id="PTHR36038:SF3">
    <property type="entry name" value="OVATE FAMILY PROTEIN"/>
    <property type="match status" value="1"/>
</dbReference>
<feature type="region of interest" description="Disordered" evidence="1">
    <location>
        <begin position="33"/>
        <end position="58"/>
    </location>
</feature>
<evidence type="ECO:0000256" key="1">
    <source>
        <dbReference type="SAM" id="MobiDB-lite"/>
    </source>
</evidence>
<reference evidence="2 3" key="1">
    <citation type="journal article" date="2021" name="Nat. Commun.">
        <title>Incipient diploidization of the medicinal plant Perilla within 10,000 years.</title>
        <authorList>
            <person name="Zhang Y."/>
            <person name="Shen Q."/>
            <person name="Leng L."/>
            <person name="Zhang D."/>
            <person name="Chen S."/>
            <person name="Shi Y."/>
            <person name="Ning Z."/>
            <person name="Chen S."/>
        </authorList>
    </citation>
    <scope>NUCLEOTIDE SEQUENCE [LARGE SCALE GENOMIC DNA]</scope>
    <source>
        <strain evidence="3">cv. PC099</strain>
    </source>
</reference>
<evidence type="ECO:0000313" key="2">
    <source>
        <dbReference type="EMBL" id="KAH6824018.1"/>
    </source>
</evidence>
<sequence>MKTKKEDIVRGLGVSERGDCVHVGNKVLPISDGAAVSSSPASNNDQCLNSDKKEKSKGEKMKAISGMKELLKWAAAVRIESERGGKYIGRKVLHFRKKSATLKLKGVRDEDELSNDYESPKISFRWDVESCSTTSSVYSARHDHFLGVKSTHPRPGNWITTDSEFVVLEL</sequence>
<feature type="compositionally biased region" description="Polar residues" evidence="1">
    <location>
        <begin position="36"/>
        <end position="49"/>
    </location>
</feature>
<comment type="caution">
    <text evidence="2">The sequence shown here is derived from an EMBL/GenBank/DDBJ whole genome shotgun (WGS) entry which is preliminary data.</text>
</comment>
<dbReference type="Proteomes" id="UP001190926">
    <property type="component" value="Unassembled WGS sequence"/>
</dbReference>
<proteinExistence type="predicted"/>
<organism evidence="2 3">
    <name type="scientific">Perilla frutescens var. hirtella</name>
    <name type="common">Perilla citriodora</name>
    <name type="synonym">Perilla setoyensis</name>
    <dbReference type="NCBI Taxonomy" id="608512"/>
    <lineage>
        <taxon>Eukaryota</taxon>
        <taxon>Viridiplantae</taxon>
        <taxon>Streptophyta</taxon>
        <taxon>Embryophyta</taxon>
        <taxon>Tracheophyta</taxon>
        <taxon>Spermatophyta</taxon>
        <taxon>Magnoliopsida</taxon>
        <taxon>eudicotyledons</taxon>
        <taxon>Gunneridae</taxon>
        <taxon>Pentapetalae</taxon>
        <taxon>asterids</taxon>
        <taxon>lamiids</taxon>
        <taxon>Lamiales</taxon>
        <taxon>Lamiaceae</taxon>
        <taxon>Nepetoideae</taxon>
        <taxon>Elsholtzieae</taxon>
        <taxon>Perilla</taxon>
    </lineage>
</organism>